<dbReference type="Proteomes" id="UP000191612">
    <property type="component" value="Unassembled WGS sequence"/>
</dbReference>
<dbReference type="STRING" id="60172.A0A1V6RL32"/>
<dbReference type="EMBL" id="MDYO01000003">
    <property type="protein sequence ID" value="OQE02083.1"/>
    <property type="molecule type" value="Genomic_DNA"/>
</dbReference>
<evidence type="ECO:0000256" key="1">
    <source>
        <dbReference type="SAM" id="MobiDB-lite"/>
    </source>
</evidence>
<protein>
    <submittedName>
        <fullName evidence="2">Uncharacterized protein</fullName>
    </submittedName>
</protein>
<evidence type="ECO:0000313" key="2">
    <source>
        <dbReference type="EMBL" id="OQE02083.1"/>
    </source>
</evidence>
<evidence type="ECO:0000313" key="3">
    <source>
        <dbReference type="Proteomes" id="UP000191612"/>
    </source>
</evidence>
<dbReference type="AlphaFoldDB" id="A0A1V6RL32"/>
<feature type="compositionally biased region" description="Acidic residues" evidence="1">
    <location>
        <begin position="34"/>
        <end position="73"/>
    </location>
</feature>
<feature type="region of interest" description="Disordered" evidence="1">
    <location>
        <begin position="28"/>
        <end position="73"/>
    </location>
</feature>
<comment type="caution">
    <text evidence="2">The sequence shown here is derived from an EMBL/GenBank/DDBJ whole genome shotgun (WGS) entry which is preliminary data.</text>
</comment>
<proteinExistence type="predicted"/>
<organism evidence="2 3">
    <name type="scientific">Penicillium solitum</name>
    <dbReference type="NCBI Taxonomy" id="60172"/>
    <lineage>
        <taxon>Eukaryota</taxon>
        <taxon>Fungi</taxon>
        <taxon>Dikarya</taxon>
        <taxon>Ascomycota</taxon>
        <taxon>Pezizomycotina</taxon>
        <taxon>Eurotiomycetes</taxon>
        <taxon>Eurotiomycetidae</taxon>
        <taxon>Eurotiales</taxon>
        <taxon>Aspergillaceae</taxon>
        <taxon>Penicillium</taxon>
    </lineage>
</organism>
<name>A0A1V6RL32_9EURO</name>
<sequence length="273" mass="31000">MGNTNLSRSRIRFPTALSKPMMSRWRILKKPEIDQESEAEDNGVENLEDEDEDGRDLGSESEDNEVDNSEDVEPTTELAVAWLGSLPKDQKILREATRPEGLLHLGLKSPGPGRIVNGLVLGTQVCPNSAIISFETGISFYRERSIQHVGLRSRYTSCNARFKFNEYLRLHFLEADADQKTYRHKNCLGALWEGSKYCKKHFLPWTPDLGENETAMKELRSLFVKAASEQWYPESKIMAEVMTRMEPDSKANIPASEVVNIDLETTFSSREVL</sequence>
<gene>
    <name evidence="2" type="ORF">PENSOL_c003G09997</name>
</gene>
<accession>A0A1V6RL32</accession>
<keyword evidence="3" id="KW-1185">Reference proteome</keyword>
<reference evidence="3" key="1">
    <citation type="journal article" date="2017" name="Nat. Microbiol.">
        <title>Global analysis of biosynthetic gene clusters reveals vast potential of secondary metabolite production in Penicillium species.</title>
        <authorList>
            <person name="Nielsen J.C."/>
            <person name="Grijseels S."/>
            <person name="Prigent S."/>
            <person name="Ji B."/>
            <person name="Dainat J."/>
            <person name="Nielsen K.F."/>
            <person name="Frisvad J.C."/>
            <person name="Workman M."/>
            <person name="Nielsen J."/>
        </authorList>
    </citation>
    <scope>NUCLEOTIDE SEQUENCE [LARGE SCALE GENOMIC DNA]</scope>
    <source>
        <strain evidence="3">IBT 29525</strain>
    </source>
</reference>